<keyword evidence="1" id="KW-0472">Membrane</keyword>
<keyword evidence="3" id="KW-1185">Reference proteome</keyword>
<keyword evidence="1" id="KW-0812">Transmembrane</keyword>
<dbReference type="AlphaFoldDB" id="A0A3N2DK53"/>
<sequence>MNNNQYKGAGTQVCRELASKMPSVTMWVVVLIIYLIILLSIGYVSFWEQDFNRPELVVEPYVKIINEYNQQAPVGGVVSDQQLSAIIQEVMKKNAESASEVQALASQSFHIVLGAVLSFLSGSVTMISQRLSGNNKTG</sequence>
<evidence type="ECO:0000313" key="2">
    <source>
        <dbReference type="EMBL" id="ROS00157.1"/>
    </source>
</evidence>
<comment type="caution">
    <text evidence="2">The sequence shown here is derived from an EMBL/GenBank/DDBJ whole genome shotgun (WGS) entry which is preliminary data.</text>
</comment>
<evidence type="ECO:0000313" key="3">
    <source>
        <dbReference type="Proteomes" id="UP000275394"/>
    </source>
</evidence>
<organism evidence="2 3">
    <name type="scientific">Sinobacterium caligoides</name>
    <dbReference type="NCBI Taxonomy" id="933926"/>
    <lineage>
        <taxon>Bacteria</taxon>
        <taxon>Pseudomonadati</taxon>
        <taxon>Pseudomonadota</taxon>
        <taxon>Gammaproteobacteria</taxon>
        <taxon>Cellvibrionales</taxon>
        <taxon>Spongiibacteraceae</taxon>
        <taxon>Sinobacterium</taxon>
    </lineage>
</organism>
<evidence type="ECO:0000256" key="1">
    <source>
        <dbReference type="SAM" id="Phobius"/>
    </source>
</evidence>
<feature type="transmembrane region" description="Helical" evidence="1">
    <location>
        <begin position="24"/>
        <end position="46"/>
    </location>
</feature>
<reference evidence="2 3" key="1">
    <citation type="submission" date="2018-11" db="EMBL/GenBank/DDBJ databases">
        <title>Genomic Encyclopedia of Type Strains, Phase IV (KMG-IV): sequencing the most valuable type-strain genomes for metagenomic binning, comparative biology and taxonomic classification.</title>
        <authorList>
            <person name="Goeker M."/>
        </authorList>
    </citation>
    <scope>NUCLEOTIDE SEQUENCE [LARGE SCALE GENOMIC DNA]</scope>
    <source>
        <strain evidence="2 3">DSM 100316</strain>
    </source>
</reference>
<dbReference type="EMBL" id="RKHR01000005">
    <property type="protein sequence ID" value="ROS00157.1"/>
    <property type="molecule type" value="Genomic_DNA"/>
</dbReference>
<gene>
    <name evidence="2" type="ORF">EDC56_2793</name>
</gene>
<proteinExistence type="predicted"/>
<dbReference type="RefSeq" id="WP_123713139.1">
    <property type="nucleotide sequence ID" value="NZ_RKHR01000005.1"/>
</dbReference>
<dbReference type="Proteomes" id="UP000275394">
    <property type="component" value="Unassembled WGS sequence"/>
</dbReference>
<name>A0A3N2DK53_9GAMM</name>
<keyword evidence="1" id="KW-1133">Transmembrane helix</keyword>
<accession>A0A3N2DK53</accession>
<protein>
    <submittedName>
        <fullName evidence="2">Uncharacterized protein</fullName>
    </submittedName>
</protein>